<dbReference type="GO" id="GO:0008168">
    <property type="term" value="F:methyltransferase activity"/>
    <property type="evidence" value="ECO:0007669"/>
    <property type="project" value="UniProtKB-KW"/>
</dbReference>
<dbReference type="InterPro" id="IPR050508">
    <property type="entry name" value="Methyltransf_Superfamily"/>
</dbReference>
<keyword evidence="2" id="KW-0489">Methyltransferase</keyword>
<proteinExistence type="predicted"/>
<dbReference type="KEGG" id="hmn:HM131_14005"/>
<gene>
    <name evidence="2" type="ORF">HM131_14005</name>
</gene>
<organism evidence="2 3">
    <name type="scientific">Halobacillus mangrovi</name>
    <dbReference type="NCBI Taxonomy" id="402384"/>
    <lineage>
        <taxon>Bacteria</taxon>
        <taxon>Bacillati</taxon>
        <taxon>Bacillota</taxon>
        <taxon>Bacilli</taxon>
        <taxon>Bacillales</taxon>
        <taxon>Bacillaceae</taxon>
        <taxon>Halobacillus</taxon>
    </lineage>
</organism>
<dbReference type="Pfam" id="PF13649">
    <property type="entry name" value="Methyltransf_25"/>
    <property type="match status" value="1"/>
</dbReference>
<dbReference type="InterPro" id="IPR041698">
    <property type="entry name" value="Methyltransf_25"/>
</dbReference>
<evidence type="ECO:0000313" key="3">
    <source>
        <dbReference type="Proteomes" id="UP000192527"/>
    </source>
</evidence>
<dbReference type="RefSeq" id="WP_085030352.1">
    <property type="nucleotide sequence ID" value="NZ_CP020772.1"/>
</dbReference>
<dbReference type="Proteomes" id="UP000192527">
    <property type="component" value="Chromosome"/>
</dbReference>
<dbReference type="EMBL" id="CP020772">
    <property type="protein sequence ID" value="ARI77891.1"/>
    <property type="molecule type" value="Genomic_DNA"/>
</dbReference>
<reference evidence="2 3" key="1">
    <citation type="submission" date="2017-04" db="EMBL/GenBank/DDBJ databases">
        <title>The whole genome sequencing and assembly of Halobacillus mangrovi strain.</title>
        <authorList>
            <person name="Lee S.-J."/>
            <person name="Park M.-K."/>
            <person name="Kim J.-Y."/>
            <person name="Lee Y.-J."/>
            <person name="Yi H."/>
            <person name="Bahn Y.-S."/>
            <person name="Kim J.F."/>
            <person name="Lee D.-W."/>
        </authorList>
    </citation>
    <scope>NUCLEOTIDE SEQUENCE [LARGE SCALE GENOMIC DNA]</scope>
    <source>
        <strain evidence="2 3">KTB 131</strain>
    </source>
</reference>
<dbReference type="GO" id="GO:0032259">
    <property type="term" value="P:methylation"/>
    <property type="evidence" value="ECO:0007669"/>
    <property type="project" value="UniProtKB-KW"/>
</dbReference>
<evidence type="ECO:0000259" key="1">
    <source>
        <dbReference type="Pfam" id="PF13649"/>
    </source>
</evidence>
<keyword evidence="2" id="KW-0808">Transferase</keyword>
<dbReference type="STRING" id="402384.HM131_14005"/>
<dbReference type="Gene3D" id="3.40.50.150">
    <property type="entry name" value="Vaccinia Virus protein VP39"/>
    <property type="match status" value="1"/>
</dbReference>
<dbReference type="SUPFAM" id="SSF53335">
    <property type="entry name" value="S-adenosyl-L-methionine-dependent methyltransferases"/>
    <property type="match status" value="1"/>
</dbReference>
<protein>
    <submittedName>
        <fullName evidence="2">SAM-dependent methyltransferase</fullName>
    </submittedName>
</protein>
<keyword evidence="3" id="KW-1185">Reference proteome</keyword>
<dbReference type="OrthoDB" id="43862at2"/>
<evidence type="ECO:0000313" key="2">
    <source>
        <dbReference type="EMBL" id="ARI77891.1"/>
    </source>
</evidence>
<dbReference type="CDD" id="cd02440">
    <property type="entry name" value="AdoMet_MTases"/>
    <property type="match status" value="1"/>
</dbReference>
<accession>A0A1W5ZXB6</accession>
<dbReference type="InterPro" id="IPR029063">
    <property type="entry name" value="SAM-dependent_MTases_sf"/>
</dbReference>
<dbReference type="PANTHER" id="PTHR42912">
    <property type="entry name" value="METHYLTRANSFERASE"/>
    <property type="match status" value="1"/>
</dbReference>
<sequence>MKQTNFSGIADRYDLNDYRRDEICRDNRLKTYIETHDRSSYEILDLSCGTGLYLAHQIKEFKDTDMNWHGLDASEQMLEKAKDRLGNVSFVHGAAESMPYRSESFDYIANHYAFHHYLHKQQVLDEIYRILKPGGMYFMHNIAVDHMPLWWLYYYFPSAQVEDQKRFWDKGLIYDQLNKRGFKVDLQIDYQLKEVKIAEYLHFAENRDISALTLISEDEYKEGLERMRLDVQVDPEATVVNDFAELFCVADKI</sequence>
<feature type="domain" description="Methyltransferase" evidence="1">
    <location>
        <begin position="43"/>
        <end position="135"/>
    </location>
</feature>
<name>A0A1W5ZXB6_9BACI</name>
<dbReference type="AlphaFoldDB" id="A0A1W5ZXB6"/>